<feature type="compositionally biased region" description="Pro residues" evidence="1">
    <location>
        <begin position="396"/>
        <end position="410"/>
    </location>
</feature>
<keyword evidence="3" id="KW-1185">Reference proteome</keyword>
<sequence length="640" mass="72998">MDLHSGSPTSALPSWVQVGAKCRWWSESQQTHHVVVITSVDDVKRRVVAHFAANQSVWKAVPFSQIASGPLRPPEDTNKTRTPQEEAKKADGRATPPWYEQLNMAETRMEAVQEIKRKEESHVATQERRRYLWQQEQQRRAEEEHRQREVERQAREAAAERERLRILEKLKKEREEEQLQKFEGLLMSKEDEVSTKANALWRQREDVARRQREEEERQRLDEEQYLLAQKLEEERASRPRIAFGLARQDRSEATAKVPAPAKVLSEVPQSKSWESWEWPAQEPVQVVQSHPLHPSETFALHRESANGANKHQESQDTRQPPQRGRGRLPIQSNADSLKDWYTLQIRAVYEKHNPEKLADVPHLMQKYAGCEEEMYDRICEKYGVMPQAPPANRGRLPPPPPPAPPAPPAPKVIQQLPNKAVGFARKASAPAPPAPPAPAQNSEDAPSTSDLMARFQNLVQGMPRAEAVPPDLRRRSRSPRRSLRRSPRKPAGGRLYDEGRYCDGQLDGIVSTPIGARMRRPLPAALEEERGSFPPKPSGPLNRYVHDEDVHNTTFERRSRSQLERNEHWSNDPAPIGMRAPRSDSRERSYIPAPKRRSPLPIGAPLRGSAGRYRDRAVQELAAAERSGRANTPLQPCMCD</sequence>
<dbReference type="Proteomes" id="UP001642484">
    <property type="component" value="Unassembled WGS sequence"/>
</dbReference>
<evidence type="ECO:0000313" key="2">
    <source>
        <dbReference type="EMBL" id="CAK9118591.1"/>
    </source>
</evidence>
<reference evidence="2 3" key="1">
    <citation type="submission" date="2024-02" db="EMBL/GenBank/DDBJ databases">
        <authorList>
            <person name="Chen Y."/>
            <person name="Shah S."/>
            <person name="Dougan E. K."/>
            <person name="Thang M."/>
            <person name="Chan C."/>
        </authorList>
    </citation>
    <scope>NUCLEOTIDE SEQUENCE [LARGE SCALE GENOMIC DNA]</scope>
</reference>
<feature type="region of interest" description="Disordered" evidence="1">
    <location>
        <begin position="460"/>
        <end position="501"/>
    </location>
</feature>
<feature type="compositionally biased region" description="Basic residues" evidence="1">
    <location>
        <begin position="474"/>
        <end position="488"/>
    </location>
</feature>
<feature type="region of interest" description="Disordered" evidence="1">
    <location>
        <begin position="555"/>
        <end position="614"/>
    </location>
</feature>
<feature type="region of interest" description="Disordered" evidence="1">
    <location>
        <begin position="389"/>
        <end position="412"/>
    </location>
</feature>
<dbReference type="EMBL" id="CAXAMN010029050">
    <property type="protein sequence ID" value="CAK9118591.1"/>
    <property type="molecule type" value="Genomic_DNA"/>
</dbReference>
<comment type="caution">
    <text evidence="2">The sequence shown here is derived from an EMBL/GenBank/DDBJ whole genome shotgun (WGS) entry which is preliminary data.</text>
</comment>
<evidence type="ECO:0000256" key="1">
    <source>
        <dbReference type="SAM" id="MobiDB-lite"/>
    </source>
</evidence>
<evidence type="ECO:0000313" key="3">
    <source>
        <dbReference type="Proteomes" id="UP001642484"/>
    </source>
</evidence>
<accession>A0ABP0T291</accession>
<organism evidence="2 3">
    <name type="scientific">Durusdinium trenchii</name>
    <dbReference type="NCBI Taxonomy" id="1381693"/>
    <lineage>
        <taxon>Eukaryota</taxon>
        <taxon>Sar</taxon>
        <taxon>Alveolata</taxon>
        <taxon>Dinophyceae</taxon>
        <taxon>Suessiales</taxon>
        <taxon>Symbiodiniaceae</taxon>
        <taxon>Durusdinium</taxon>
    </lineage>
</organism>
<feature type="region of interest" description="Disordered" evidence="1">
    <location>
        <begin position="66"/>
        <end position="96"/>
    </location>
</feature>
<name>A0ABP0T291_9DINO</name>
<feature type="compositionally biased region" description="Basic and acidic residues" evidence="1">
    <location>
        <begin position="202"/>
        <end position="219"/>
    </location>
</feature>
<feature type="region of interest" description="Disordered" evidence="1">
    <location>
        <begin position="193"/>
        <end position="219"/>
    </location>
</feature>
<gene>
    <name evidence="2" type="ORF">CCMP2556_LOCUS55640</name>
</gene>
<feature type="region of interest" description="Disordered" evidence="1">
    <location>
        <begin position="426"/>
        <end position="447"/>
    </location>
</feature>
<feature type="compositionally biased region" description="Basic and acidic residues" evidence="1">
    <location>
        <begin position="304"/>
        <end position="316"/>
    </location>
</feature>
<feature type="compositionally biased region" description="Basic and acidic residues" evidence="1">
    <location>
        <begin position="73"/>
        <end position="92"/>
    </location>
</feature>
<feature type="compositionally biased region" description="Basic and acidic residues" evidence="1">
    <location>
        <begin position="555"/>
        <end position="570"/>
    </location>
</feature>
<feature type="region of interest" description="Disordered" evidence="1">
    <location>
        <begin position="304"/>
        <end position="333"/>
    </location>
</feature>
<protein>
    <submittedName>
        <fullName evidence="2">Uncharacterized protein</fullName>
    </submittedName>
</protein>
<proteinExistence type="predicted"/>